<protein>
    <recommendedName>
        <fullName evidence="3">LPS export ABC transporter periplasmic protein LptC</fullName>
    </recommendedName>
</protein>
<dbReference type="KEGG" id="eao:BD94_1944"/>
<reference evidence="1" key="2">
    <citation type="journal article" date="2015" name="Genome Biol. Evol.">
        <title>Complete Genome Sequence and Transcriptomic Analysis of the Novel Pathogen Elizabethkingia anophelis in Response to Oxidative Stress.</title>
        <authorList>
            <person name="Li Y."/>
            <person name="Liu Y."/>
            <person name="Chew S.C."/>
            <person name="Tay M."/>
            <person name="Salido M.M."/>
            <person name="Teo J."/>
            <person name="Lauro F.M."/>
            <person name="Givskov M."/>
            <person name="Yang L."/>
        </authorList>
    </citation>
    <scope>NUCLEOTIDE SEQUENCE</scope>
    <source>
        <strain evidence="1">NUHP1</strain>
    </source>
</reference>
<dbReference type="Proteomes" id="UP000028933">
    <property type="component" value="Chromosome"/>
</dbReference>
<evidence type="ECO:0008006" key="3">
    <source>
        <dbReference type="Google" id="ProtNLM"/>
    </source>
</evidence>
<dbReference type="Pfam" id="PF06835">
    <property type="entry name" value="LptC"/>
    <property type="match status" value="1"/>
</dbReference>
<proteinExistence type="predicted"/>
<dbReference type="GO" id="GO:0005886">
    <property type="term" value="C:plasma membrane"/>
    <property type="evidence" value="ECO:0007669"/>
    <property type="project" value="InterPro"/>
</dbReference>
<dbReference type="PROSITE" id="PS51257">
    <property type="entry name" value="PROKAR_LIPOPROTEIN"/>
    <property type="match status" value="1"/>
</dbReference>
<dbReference type="InterPro" id="IPR010664">
    <property type="entry name" value="LipoPS_assembly_LptC-rel"/>
</dbReference>
<evidence type="ECO:0000313" key="1">
    <source>
        <dbReference type="EMBL" id="AIL45719.1"/>
    </source>
</evidence>
<dbReference type="HOGENOM" id="CLU_098275_2_1_10"/>
<evidence type="ECO:0000313" key="2">
    <source>
        <dbReference type="Proteomes" id="UP000028933"/>
    </source>
</evidence>
<dbReference type="NCBIfam" id="TIGR04409">
    <property type="entry name" value="LptC_YrbK"/>
    <property type="match status" value="1"/>
</dbReference>
<organism evidence="1 2">
    <name type="scientific">Elizabethkingia anophelis NUHP1</name>
    <dbReference type="NCBI Taxonomy" id="1338011"/>
    <lineage>
        <taxon>Bacteria</taxon>
        <taxon>Pseudomonadati</taxon>
        <taxon>Bacteroidota</taxon>
        <taxon>Flavobacteriia</taxon>
        <taxon>Flavobacteriales</taxon>
        <taxon>Weeksellaceae</taxon>
        <taxon>Elizabethkingia</taxon>
    </lineage>
</organism>
<dbReference type="InterPro" id="IPR026265">
    <property type="entry name" value="LptC"/>
</dbReference>
<reference evidence="1" key="1">
    <citation type="journal article" date="2013" name="Lancet">
        <title>First case of E anophelis outbreak in an intensive-care unit.</title>
        <authorList>
            <person name="Teo J."/>
            <person name="Tan S.Y."/>
            <person name="Tay M."/>
            <person name="Ding Y."/>
            <person name="Kjelleberg S."/>
            <person name="Givskov M."/>
            <person name="Lin R.T."/>
            <person name="Yang L."/>
        </authorList>
    </citation>
    <scope>NUCLEOTIDE SEQUENCE [LARGE SCALE GENOMIC DNA]</scope>
    <source>
        <strain evidence="1">NUHP1</strain>
    </source>
</reference>
<dbReference type="GO" id="GO:0015221">
    <property type="term" value="F:lipopolysaccharide transmembrane transporter activity"/>
    <property type="evidence" value="ECO:0007669"/>
    <property type="project" value="InterPro"/>
</dbReference>
<dbReference type="EMBL" id="CP007547">
    <property type="protein sequence ID" value="AIL45719.1"/>
    <property type="molecule type" value="Genomic_DNA"/>
</dbReference>
<dbReference type="Gene3D" id="2.60.450.10">
    <property type="entry name" value="Lipopolysaccharide (LPS) transport protein A like domain"/>
    <property type="match status" value="1"/>
</dbReference>
<accession>A0A077EHQ5</accession>
<gene>
    <name evidence="1" type="ORF">BD94_1944</name>
</gene>
<dbReference type="RefSeq" id="WP_024564403.1">
    <property type="nucleotide sequence ID" value="NZ_CP007547.1"/>
</dbReference>
<dbReference type="eggNOG" id="COG3117">
    <property type="taxonomic scope" value="Bacteria"/>
</dbReference>
<dbReference type="AlphaFoldDB" id="A0A077EHQ5"/>
<sequence>MNILHKIFSKKLAGVFPLAIFFLLVSCEEDQSKAGGKKKTNFPSQVFYNAKIIQRDSGRISMRFNAPLIEKYEYLDTPYVETRKGLYIEFIAQKNPKTPGKLWAKYAKMIEKKDFYLAKGDVKIINPEGQTFKMQSIYWDKKNKKMYTKDTVFITDKEGNILIGSHGMKAKDDFSQYSLYSSFGEANSETMPDMKK</sequence>
<dbReference type="STRING" id="1338011.BD94_1944"/>
<name>A0A077EHQ5_9FLAO</name>